<evidence type="ECO:0000313" key="1">
    <source>
        <dbReference type="EnsemblMetazoa" id="CJA38045.1"/>
    </source>
</evidence>
<reference evidence="2" key="1">
    <citation type="submission" date="2010-08" db="EMBL/GenBank/DDBJ databases">
        <authorList>
            <consortium name="Caenorhabditis japonica Sequencing Consortium"/>
            <person name="Wilson R.K."/>
        </authorList>
    </citation>
    <scope>NUCLEOTIDE SEQUENCE [LARGE SCALE GENOMIC DNA]</scope>
    <source>
        <strain evidence="2">DF5081</strain>
    </source>
</reference>
<organism evidence="1 2">
    <name type="scientific">Caenorhabditis japonica</name>
    <dbReference type="NCBI Taxonomy" id="281687"/>
    <lineage>
        <taxon>Eukaryota</taxon>
        <taxon>Metazoa</taxon>
        <taxon>Ecdysozoa</taxon>
        <taxon>Nematoda</taxon>
        <taxon>Chromadorea</taxon>
        <taxon>Rhabditida</taxon>
        <taxon>Rhabditina</taxon>
        <taxon>Rhabditomorpha</taxon>
        <taxon>Rhabditoidea</taxon>
        <taxon>Rhabditidae</taxon>
        <taxon>Peloderinae</taxon>
        <taxon>Caenorhabditis</taxon>
    </lineage>
</organism>
<sequence>MSTPENSKHFQKFKSPLLTQKNSAPSSFTVGMDEKSKYFQKKINENGTPKTSNPFRCPAFVKSAQKKSDDVDEKTSLLGNLDVDKTVEIQANYRFVGFKSTGLRRKSTF</sequence>
<dbReference type="AlphaFoldDB" id="A0A8R1EMA0"/>
<dbReference type="Proteomes" id="UP000005237">
    <property type="component" value="Unassembled WGS sequence"/>
</dbReference>
<reference evidence="1" key="2">
    <citation type="submission" date="2022-06" db="UniProtKB">
        <authorList>
            <consortium name="EnsemblMetazoa"/>
        </authorList>
    </citation>
    <scope>IDENTIFICATION</scope>
    <source>
        <strain evidence="1">DF5081</strain>
    </source>
</reference>
<proteinExistence type="predicted"/>
<dbReference type="EnsemblMetazoa" id="CJA38045.1">
    <property type="protein sequence ID" value="CJA38045.1"/>
    <property type="gene ID" value="WBGene00213892"/>
</dbReference>
<accession>A0A8R1EMA0</accession>
<name>A0A8R1EMA0_CAEJA</name>
<protein>
    <submittedName>
        <fullName evidence="1">Uncharacterized protein</fullName>
    </submittedName>
</protein>
<evidence type="ECO:0000313" key="2">
    <source>
        <dbReference type="Proteomes" id="UP000005237"/>
    </source>
</evidence>
<keyword evidence="2" id="KW-1185">Reference proteome</keyword>